<accession>A0ABQ4ZJL4</accession>
<gene>
    <name evidence="2" type="ORF">Tco_0772996</name>
</gene>
<dbReference type="Proteomes" id="UP001151760">
    <property type="component" value="Unassembled WGS sequence"/>
</dbReference>
<reference evidence="2" key="2">
    <citation type="submission" date="2022-01" db="EMBL/GenBank/DDBJ databases">
        <authorList>
            <person name="Yamashiro T."/>
            <person name="Shiraishi A."/>
            <person name="Satake H."/>
            <person name="Nakayama K."/>
        </authorList>
    </citation>
    <scope>NUCLEOTIDE SEQUENCE</scope>
</reference>
<keyword evidence="3" id="KW-1185">Reference proteome</keyword>
<evidence type="ECO:0000313" key="2">
    <source>
        <dbReference type="EMBL" id="GJS90360.1"/>
    </source>
</evidence>
<organism evidence="2 3">
    <name type="scientific">Tanacetum coccineum</name>
    <dbReference type="NCBI Taxonomy" id="301880"/>
    <lineage>
        <taxon>Eukaryota</taxon>
        <taxon>Viridiplantae</taxon>
        <taxon>Streptophyta</taxon>
        <taxon>Embryophyta</taxon>
        <taxon>Tracheophyta</taxon>
        <taxon>Spermatophyta</taxon>
        <taxon>Magnoliopsida</taxon>
        <taxon>eudicotyledons</taxon>
        <taxon>Gunneridae</taxon>
        <taxon>Pentapetalae</taxon>
        <taxon>asterids</taxon>
        <taxon>campanulids</taxon>
        <taxon>Asterales</taxon>
        <taxon>Asteraceae</taxon>
        <taxon>Asteroideae</taxon>
        <taxon>Anthemideae</taxon>
        <taxon>Anthemidinae</taxon>
        <taxon>Tanacetum</taxon>
    </lineage>
</organism>
<sequence>MSGTILHIPPLLGTNSRNIGSPNRVDTMPTTNYTTNTMTTTNVGQNVIDENLPQLLDSREGSHVLNVHEFDKEDFTSWKVSDSNVKEDQRSISEFIADLNVEYHERALLANQKRFYKRSGRVGSARTTIDKSSETCFTYGKLGIRRKRYEKISSKEAIFTKAYESSYMAILKITFDSEFECETQEPLPPLPKLIGAKPADTSNSLIYLVDLPLNMADLTLNTCVPKKTKQTSDKVSPTCAIKKKTETKTLAILVHSPKKKDDSSAKQLLLTLMEEVKSLKEHIRFPSDNSSSVSQTETSLYYKGKQTTWCRPYDPLNPLKSRSIKETNLYENVCAGILKEESVLEWFLEITLQETQKDMAKSIVKESLLPGLLIKMENLNEVMVKKLRSDNGTMFKNHKLEEFYNKKVAKAFRVFHIRIQDVEETFHVTFSENDEAISQSCIEGDVISFNENSSFPDDEFLKPRCKVTQCSCNIKYFPYIPASDHLPTNNTIIPENNFIPADSLKLVILNQLMILNLLKSKTMS</sequence>
<feature type="region of interest" description="Disordered" evidence="1">
    <location>
        <begin position="1"/>
        <end position="26"/>
    </location>
</feature>
<proteinExistence type="predicted"/>
<reference evidence="2" key="1">
    <citation type="journal article" date="2022" name="Int. J. Mol. Sci.">
        <title>Draft Genome of Tanacetum Coccineum: Genomic Comparison of Closely Related Tanacetum-Family Plants.</title>
        <authorList>
            <person name="Yamashiro T."/>
            <person name="Shiraishi A."/>
            <person name="Nakayama K."/>
            <person name="Satake H."/>
        </authorList>
    </citation>
    <scope>NUCLEOTIDE SEQUENCE</scope>
</reference>
<evidence type="ECO:0008006" key="4">
    <source>
        <dbReference type="Google" id="ProtNLM"/>
    </source>
</evidence>
<comment type="caution">
    <text evidence="2">The sequence shown here is derived from an EMBL/GenBank/DDBJ whole genome shotgun (WGS) entry which is preliminary data.</text>
</comment>
<name>A0ABQ4ZJL4_9ASTR</name>
<evidence type="ECO:0000256" key="1">
    <source>
        <dbReference type="SAM" id="MobiDB-lite"/>
    </source>
</evidence>
<dbReference type="EMBL" id="BQNB010011421">
    <property type="protein sequence ID" value="GJS90360.1"/>
    <property type="molecule type" value="Genomic_DNA"/>
</dbReference>
<evidence type="ECO:0000313" key="3">
    <source>
        <dbReference type="Proteomes" id="UP001151760"/>
    </source>
</evidence>
<protein>
    <recommendedName>
        <fullName evidence="4">Integrase catalytic domain-containing protein</fullName>
    </recommendedName>
</protein>